<comment type="similarity">
    <text evidence="2 6">Belongs to the universal ribosomal protein uL10 family.</text>
</comment>
<dbReference type="InterPro" id="IPR043141">
    <property type="entry name" value="Ribosomal_uL10-like_sf"/>
</dbReference>
<evidence type="ECO:0000256" key="2">
    <source>
        <dbReference type="ARBA" id="ARBA00008889"/>
    </source>
</evidence>
<dbReference type="InterPro" id="IPR001790">
    <property type="entry name" value="Ribosomal_uL10"/>
</dbReference>
<name>A0A7W6RDT3_9PROT</name>
<keyword evidence="4 6" id="KW-0687">Ribonucleoprotein</keyword>
<evidence type="ECO:0000256" key="4">
    <source>
        <dbReference type="ARBA" id="ARBA00023274"/>
    </source>
</evidence>
<evidence type="ECO:0000256" key="1">
    <source>
        <dbReference type="ARBA" id="ARBA00002633"/>
    </source>
</evidence>
<comment type="function">
    <text evidence="1 6">Forms part of the ribosomal stalk, playing a central role in the interaction of the ribosome with GTP-bound translation factors.</text>
</comment>
<sequence>MNREEKSALVDSLQAEFAESAVCVVTHYQGLTVAQMEALRGKVREGGARFRVTKNRLTRLALKETPFEGLTDLFTGPTAIATSSDPVAAAKACVDFAKTNDKLVVLGAAMHGKVLDAEGVSALAKMPSLDELRAKLVGLISTPAQRVASVTQAPAGQLARVLRAYADSQSEAA</sequence>
<dbReference type="HAMAP" id="MF_00362">
    <property type="entry name" value="Ribosomal_uL10"/>
    <property type="match status" value="1"/>
</dbReference>
<dbReference type="GO" id="GO:0006412">
    <property type="term" value="P:translation"/>
    <property type="evidence" value="ECO:0007669"/>
    <property type="project" value="UniProtKB-UniRule"/>
</dbReference>
<dbReference type="PROSITE" id="PS01109">
    <property type="entry name" value="RIBOSOMAL_L10"/>
    <property type="match status" value="1"/>
</dbReference>
<dbReference type="InterPro" id="IPR002363">
    <property type="entry name" value="Ribosomal_uL10_CS_bac"/>
</dbReference>
<keyword evidence="8" id="KW-1185">Reference proteome</keyword>
<keyword evidence="6" id="KW-0694">RNA-binding</keyword>
<dbReference type="InterPro" id="IPR047865">
    <property type="entry name" value="Ribosomal_uL10_bac_type"/>
</dbReference>
<comment type="subunit">
    <text evidence="6">Part of the ribosomal stalk of the 50S ribosomal subunit. The N-terminus interacts with L11 and the large rRNA to form the base of the stalk. The C-terminus forms an elongated spine to which L12 dimers bind in a sequential fashion forming a multimeric L10(L12)X complex.</text>
</comment>
<organism evidence="7 8">
    <name type="scientific">Roseospira visakhapatnamensis</name>
    <dbReference type="NCBI Taxonomy" id="390880"/>
    <lineage>
        <taxon>Bacteria</taxon>
        <taxon>Pseudomonadati</taxon>
        <taxon>Pseudomonadota</taxon>
        <taxon>Alphaproteobacteria</taxon>
        <taxon>Rhodospirillales</taxon>
        <taxon>Rhodospirillaceae</taxon>
        <taxon>Roseospira</taxon>
    </lineage>
</organism>
<accession>A0A7W6RDT3</accession>
<dbReference type="Proteomes" id="UP000554286">
    <property type="component" value="Unassembled WGS sequence"/>
</dbReference>
<protein>
    <recommendedName>
        <fullName evidence="5 6">Large ribosomal subunit protein uL10</fullName>
    </recommendedName>
</protein>
<dbReference type="GO" id="GO:0070180">
    <property type="term" value="F:large ribosomal subunit rRNA binding"/>
    <property type="evidence" value="ECO:0007669"/>
    <property type="project" value="UniProtKB-UniRule"/>
</dbReference>
<gene>
    <name evidence="6" type="primary">rplJ</name>
    <name evidence="7" type="ORF">GGD89_001679</name>
</gene>
<evidence type="ECO:0000313" key="7">
    <source>
        <dbReference type="EMBL" id="MBB4266053.1"/>
    </source>
</evidence>
<dbReference type="RefSeq" id="WP_184044052.1">
    <property type="nucleotide sequence ID" value="NZ_JACIGK010000010.1"/>
</dbReference>
<dbReference type="EMBL" id="JACIGK010000010">
    <property type="protein sequence ID" value="MBB4266053.1"/>
    <property type="molecule type" value="Genomic_DNA"/>
</dbReference>
<reference evidence="7 8" key="1">
    <citation type="submission" date="2020-08" db="EMBL/GenBank/DDBJ databases">
        <title>Genome sequencing of Purple Non-Sulfur Bacteria from various extreme environments.</title>
        <authorList>
            <person name="Mayer M."/>
        </authorList>
    </citation>
    <scope>NUCLEOTIDE SEQUENCE [LARGE SCALE GENOMIC DNA]</scope>
    <source>
        <strain evidence="7 8">JA131</strain>
    </source>
</reference>
<dbReference type="NCBIfam" id="NF000955">
    <property type="entry name" value="PRK00099.1-1"/>
    <property type="match status" value="1"/>
</dbReference>
<dbReference type="GO" id="GO:0015934">
    <property type="term" value="C:large ribosomal subunit"/>
    <property type="evidence" value="ECO:0007669"/>
    <property type="project" value="InterPro"/>
</dbReference>
<dbReference type="PANTHER" id="PTHR11560">
    <property type="entry name" value="39S RIBOSOMAL PROTEIN L10, MITOCHONDRIAL"/>
    <property type="match status" value="1"/>
</dbReference>
<evidence type="ECO:0000256" key="3">
    <source>
        <dbReference type="ARBA" id="ARBA00022980"/>
    </source>
</evidence>
<dbReference type="GO" id="GO:0003735">
    <property type="term" value="F:structural constituent of ribosome"/>
    <property type="evidence" value="ECO:0007669"/>
    <property type="project" value="InterPro"/>
</dbReference>
<dbReference type="Gene3D" id="3.30.70.1730">
    <property type="match status" value="1"/>
</dbReference>
<evidence type="ECO:0000313" key="8">
    <source>
        <dbReference type="Proteomes" id="UP000554286"/>
    </source>
</evidence>
<keyword evidence="6" id="KW-0699">rRNA-binding</keyword>
<dbReference type="Pfam" id="PF00466">
    <property type="entry name" value="Ribosomal_L10"/>
    <property type="match status" value="1"/>
</dbReference>
<dbReference type="Gene3D" id="6.10.250.290">
    <property type="match status" value="1"/>
</dbReference>
<comment type="caution">
    <text evidence="7">The sequence shown here is derived from an EMBL/GenBank/DDBJ whole genome shotgun (WGS) entry which is preliminary data.</text>
</comment>
<dbReference type="InterPro" id="IPR022973">
    <property type="entry name" value="Ribosomal_uL10_bac"/>
</dbReference>
<dbReference type="CDD" id="cd05797">
    <property type="entry name" value="Ribosomal_L10"/>
    <property type="match status" value="1"/>
</dbReference>
<dbReference type="SUPFAM" id="SSF160369">
    <property type="entry name" value="Ribosomal protein L10-like"/>
    <property type="match status" value="1"/>
</dbReference>
<dbReference type="AlphaFoldDB" id="A0A7W6RDT3"/>
<evidence type="ECO:0000256" key="6">
    <source>
        <dbReference type="HAMAP-Rule" id="MF_00362"/>
    </source>
</evidence>
<evidence type="ECO:0000256" key="5">
    <source>
        <dbReference type="ARBA" id="ARBA00035202"/>
    </source>
</evidence>
<keyword evidence="3 6" id="KW-0689">Ribosomal protein</keyword>
<proteinExistence type="inferred from homology"/>